<evidence type="ECO:0000256" key="6">
    <source>
        <dbReference type="ARBA" id="ARBA00038076"/>
    </source>
</evidence>
<dbReference type="PANTHER" id="PTHR30572">
    <property type="entry name" value="MEMBRANE COMPONENT OF TRANSPORTER-RELATED"/>
    <property type="match status" value="1"/>
</dbReference>
<evidence type="ECO:0000313" key="11">
    <source>
        <dbReference type="Proteomes" id="UP001501470"/>
    </source>
</evidence>
<feature type="transmembrane region" description="Helical" evidence="7">
    <location>
        <begin position="773"/>
        <end position="806"/>
    </location>
</feature>
<evidence type="ECO:0000256" key="2">
    <source>
        <dbReference type="ARBA" id="ARBA00022475"/>
    </source>
</evidence>
<proteinExistence type="inferred from homology"/>
<evidence type="ECO:0000256" key="5">
    <source>
        <dbReference type="ARBA" id="ARBA00023136"/>
    </source>
</evidence>
<dbReference type="InterPro" id="IPR003838">
    <property type="entry name" value="ABC3_permease_C"/>
</dbReference>
<gene>
    <name evidence="10" type="ORF">GCM10009827_088550</name>
</gene>
<comment type="similarity">
    <text evidence="6">Belongs to the ABC-4 integral membrane protein family.</text>
</comment>
<comment type="caution">
    <text evidence="10">The sequence shown here is derived from an EMBL/GenBank/DDBJ whole genome shotgun (WGS) entry which is preliminary data.</text>
</comment>
<name>A0ABP4N1Q2_9ACTN</name>
<keyword evidence="11" id="KW-1185">Reference proteome</keyword>
<evidence type="ECO:0000256" key="7">
    <source>
        <dbReference type="SAM" id="Phobius"/>
    </source>
</evidence>
<feature type="transmembrane region" description="Helical" evidence="7">
    <location>
        <begin position="725"/>
        <end position="752"/>
    </location>
</feature>
<evidence type="ECO:0000259" key="9">
    <source>
        <dbReference type="Pfam" id="PF12704"/>
    </source>
</evidence>
<feature type="transmembrane region" description="Helical" evidence="7">
    <location>
        <begin position="319"/>
        <end position="345"/>
    </location>
</feature>
<feature type="transmembrane region" description="Helical" evidence="7">
    <location>
        <begin position="365"/>
        <end position="389"/>
    </location>
</feature>
<dbReference type="Pfam" id="PF12704">
    <property type="entry name" value="MacB_PCD"/>
    <property type="match status" value="2"/>
</dbReference>
<feature type="transmembrane region" description="Helical" evidence="7">
    <location>
        <begin position="30"/>
        <end position="50"/>
    </location>
</feature>
<comment type="subcellular location">
    <subcellularLocation>
        <location evidence="1">Cell membrane</location>
        <topology evidence="1">Multi-pass membrane protein</topology>
    </subcellularLocation>
</comment>
<evidence type="ECO:0000256" key="1">
    <source>
        <dbReference type="ARBA" id="ARBA00004651"/>
    </source>
</evidence>
<evidence type="ECO:0000256" key="3">
    <source>
        <dbReference type="ARBA" id="ARBA00022692"/>
    </source>
</evidence>
<feature type="transmembrane region" description="Helical" evidence="7">
    <location>
        <begin position="417"/>
        <end position="436"/>
    </location>
</feature>
<feature type="domain" description="MacB-like periplasmic core" evidence="9">
    <location>
        <begin position="502"/>
        <end position="697"/>
    </location>
</feature>
<evidence type="ECO:0000259" key="8">
    <source>
        <dbReference type="Pfam" id="PF02687"/>
    </source>
</evidence>
<protein>
    <submittedName>
        <fullName evidence="10">ABC transporter permease</fullName>
    </submittedName>
</protein>
<dbReference type="Pfam" id="PF02687">
    <property type="entry name" value="FtsX"/>
    <property type="match status" value="2"/>
</dbReference>
<dbReference type="InterPro" id="IPR050250">
    <property type="entry name" value="Macrolide_Exporter_MacB"/>
</dbReference>
<evidence type="ECO:0000313" key="10">
    <source>
        <dbReference type="EMBL" id="GAA1554104.1"/>
    </source>
</evidence>
<keyword evidence="4 7" id="KW-1133">Transmembrane helix</keyword>
<feature type="domain" description="ABC3 transporter permease C-terminal" evidence="8">
    <location>
        <begin position="731"/>
        <end position="847"/>
    </location>
</feature>
<reference evidence="11" key="1">
    <citation type="journal article" date="2019" name="Int. J. Syst. Evol. Microbiol.">
        <title>The Global Catalogue of Microorganisms (GCM) 10K type strain sequencing project: providing services to taxonomists for standard genome sequencing and annotation.</title>
        <authorList>
            <consortium name="The Broad Institute Genomics Platform"/>
            <consortium name="The Broad Institute Genome Sequencing Center for Infectious Disease"/>
            <person name="Wu L."/>
            <person name="Ma J."/>
        </authorList>
    </citation>
    <scope>NUCLEOTIDE SEQUENCE [LARGE SCALE GENOMIC DNA]</scope>
    <source>
        <strain evidence="11">JCM 15933</strain>
    </source>
</reference>
<feature type="domain" description="ABC3 transporter permease C-terminal" evidence="8">
    <location>
        <begin position="279"/>
        <end position="399"/>
    </location>
</feature>
<organism evidence="10 11">
    <name type="scientific">Dactylosporangium maewongense</name>
    <dbReference type="NCBI Taxonomy" id="634393"/>
    <lineage>
        <taxon>Bacteria</taxon>
        <taxon>Bacillati</taxon>
        <taxon>Actinomycetota</taxon>
        <taxon>Actinomycetes</taxon>
        <taxon>Micromonosporales</taxon>
        <taxon>Micromonosporaceae</taxon>
        <taxon>Dactylosporangium</taxon>
    </lineage>
</organism>
<dbReference type="InterPro" id="IPR025857">
    <property type="entry name" value="MacB_PCD"/>
</dbReference>
<feature type="transmembrane region" description="Helical" evidence="7">
    <location>
        <begin position="272"/>
        <end position="298"/>
    </location>
</feature>
<evidence type="ECO:0000256" key="4">
    <source>
        <dbReference type="ARBA" id="ARBA00022989"/>
    </source>
</evidence>
<feature type="domain" description="MacB-like periplasmic core" evidence="9">
    <location>
        <begin position="31"/>
        <end position="243"/>
    </location>
</feature>
<feature type="transmembrane region" description="Helical" evidence="7">
    <location>
        <begin position="818"/>
        <end position="838"/>
    </location>
</feature>
<feature type="transmembrane region" description="Helical" evidence="7">
    <location>
        <begin position="448"/>
        <end position="468"/>
    </location>
</feature>
<dbReference type="Proteomes" id="UP001501470">
    <property type="component" value="Unassembled WGS sequence"/>
</dbReference>
<dbReference type="EMBL" id="BAAAQD010000024">
    <property type="protein sequence ID" value="GAA1554104.1"/>
    <property type="molecule type" value="Genomic_DNA"/>
</dbReference>
<keyword evidence="2" id="KW-1003">Cell membrane</keyword>
<keyword evidence="3 7" id="KW-0812">Transmembrane</keyword>
<dbReference type="PANTHER" id="PTHR30572:SF4">
    <property type="entry name" value="ABC TRANSPORTER PERMEASE YTRF"/>
    <property type="match status" value="1"/>
</dbReference>
<sequence length="855" mass="88794">MSDSPQLLWVQSRPMLRTTLAGLRAHKLRLLLTATAIMIGVGFLAGTLVYGDTAKAAFYDDLARAAKHVDASVGSSGFSESGQRFETGIVEEVKAVPGVAHADGRMAERLPMLDRNGRLISYLGRIGWALSTPGDEHLSMYDVGTGRQPQRPGEIAVDDTTAEIYGFKVGEQVSVVGLDQKPVALTLVGIMDLGANKRFAGFTVAALTPADMRTLTGADGYAQVVVSAQPGVSQAELAARLESALGGRAWVMTGAQMRAEYAVAAAKYVDGFLIVIFGFGLIALAVSVFVIYNTFAILVAQRIRELALLRCVGASRRQLFGSVILEAVVVGVVASLGGLLVSTVVGEGLLIGRNTVGSGVRVDRLIVTPTTVLVGVFAGTLFTVIASLLPAATASRIPPIAALRTTALAEVAPGRRLLRIVLAGVPAAGGALLMLAGTRVPGFSGVPIVFLGAIFVFTGIVIAAPLIVSRLTAWAGWAPAKLFGAAGRLAVTNALRNPKRVAATTSALMVGLALMSVFSVLLATARAQAEQELDENFAVDYIISGVYTPNGQSRKVPLAVTTTLRSHGELAAVAASRSREGDVGGRFTQIWTMEPGALDTVLRPEITAGSAGALKPGTVALNRFFADEIGARVGSSVQVRTLTLTVAALYDDAPTDGQALLDWSDYATVFGAGDPDQVLVKAAEGVAPVDSRAAVDAALKEAPLTQVSSQAEWRARITGTLDEQLGVFSALLGMSIVIGLTGIANTLALSVLERTRESALLRALGLSRGQLRGMLVLEAMLMAFVGAVVGVGFGVLVGVAASVGLIRQFGHGYPVVPYGQLLLYVVIAAAAGAVAALLPARRAARTEVAAVMVDD</sequence>
<accession>A0ABP4N1Q2</accession>
<feature type="transmembrane region" description="Helical" evidence="7">
    <location>
        <begin position="501"/>
        <end position="523"/>
    </location>
</feature>
<keyword evidence="5 7" id="KW-0472">Membrane</keyword>